<protein>
    <submittedName>
        <fullName evidence="6">LysR family transcriptional regulator</fullName>
    </submittedName>
</protein>
<feature type="domain" description="HTH lysR-type" evidence="5">
    <location>
        <begin position="1"/>
        <end position="63"/>
    </location>
</feature>
<gene>
    <name evidence="6" type="ORF">DT603_13715</name>
</gene>
<dbReference type="Gene3D" id="1.10.10.10">
    <property type="entry name" value="Winged helix-like DNA-binding domain superfamily/Winged helix DNA-binding domain"/>
    <property type="match status" value="1"/>
</dbReference>
<comment type="similarity">
    <text evidence="1">Belongs to the LysR transcriptional regulatory family.</text>
</comment>
<dbReference type="SUPFAM" id="SSF53850">
    <property type="entry name" value="Periplasmic binding protein-like II"/>
    <property type="match status" value="1"/>
</dbReference>
<keyword evidence="4" id="KW-0804">Transcription</keyword>
<dbReference type="PANTHER" id="PTHR30537">
    <property type="entry name" value="HTH-TYPE TRANSCRIPTIONAL REGULATOR"/>
    <property type="match status" value="1"/>
</dbReference>
<dbReference type="PRINTS" id="PR00039">
    <property type="entry name" value="HTHLYSR"/>
</dbReference>
<dbReference type="Pfam" id="PF00126">
    <property type="entry name" value="HTH_1"/>
    <property type="match status" value="1"/>
</dbReference>
<dbReference type="PROSITE" id="PS50931">
    <property type="entry name" value="HTH_LYSR"/>
    <property type="match status" value="1"/>
</dbReference>
<dbReference type="PANTHER" id="PTHR30537:SF79">
    <property type="entry name" value="TRANSCRIPTIONAL REGULATOR-RELATED"/>
    <property type="match status" value="1"/>
</dbReference>
<evidence type="ECO:0000256" key="2">
    <source>
        <dbReference type="ARBA" id="ARBA00023015"/>
    </source>
</evidence>
<sequence length="309" mass="33648">MNLRPALLPALGVFAAAARHQNFAHAAEELHLTASAVSHHVRKLESQLGVLLFQRNARGVTLTAEGRQLADAATAALGDIAAVAANLHHGGSITTLRISTLHSLTYCWLLPRLPRFCAAHPHIRLNIETNIALTRFDEDGPDLGIRHGPGQWTGLTSHHLMDDELFPVASPALDGIGMVLEPRQIASLPLVSDMASQGWRDWFRAAGVRGLELPPMHVFSDSTDAMRAAVYGIGAALARRQIVAPYLQRYELIRLPGPALKARFSYYAVHPTHRPLSAAAGLFIDWMKQEVLDERVPLPATAERQPASA</sequence>
<accession>A0ABX0AK61</accession>
<dbReference type="SUPFAM" id="SSF46785">
    <property type="entry name" value="Winged helix' DNA-binding domain"/>
    <property type="match status" value="1"/>
</dbReference>
<dbReference type="Pfam" id="PF03466">
    <property type="entry name" value="LysR_substrate"/>
    <property type="match status" value="1"/>
</dbReference>
<evidence type="ECO:0000313" key="7">
    <source>
        <dbReference type="Proteomes" id="UP001429354"/>
    </source>
</evidence>
<dbReference type="InterPro" id="IPR058163">
    <property type="entry name" value="LysR-type_TF_proteobact-type"/>
</dbReference>
<keyword evidence="3" id="KW-0238">DNA-binding</keyword>
<dbReference type="Gene3D" id="3.40.190.10">
    <property type="entry name" value="Periplasmic binding protein-like II"/>
    <property type="match status" value="2"/>
</dbReference>
<dbReference type="InterPro" id="IPR036390">
    <property type="entry name" value="WH_DNA-bd_sf"/>
</dbReference>
<dbReference type="EMBL" id="QOVG01000010">
    <property type="protein sequence ID" value="NDK39896.1"/>
    <property type="molecule type" value="Genomic_DNA"/>
</dbReference>
<evidence type="ECO:0000256" key="3">
    <source>
        <dbReference type="ARBA" id="ARBA00023125"/>
    </source>
</evidence>
<evidence type="ECO:0000256" key="4">
    <source>
        <dbReference type="ARBA" id="ARBA00023163"/>
    </source>
</evidence>
<proteinExistence type="inferred from homology"/>
<keyword evidence="7" id="KW-1185">Reference proteome</keyword>
<dbReference type="CDD" id="cd08432">
    <property type="entry name" value="PBP2_GcdR_TrpI_HvrB_AmpR_like"/>
    <property type="match status" value="1"/>
</dbReference>
<evidence type="ECO:0000256" key="1">
    <source>
        <dbReference type="ARBA" id="ARBA00009437"/>
    </source>
</evidence>
<dbReference type="Proteomes" id="UP001429354">
    <property type="component" value="Unassembled WGS sequence"/>
</dbReference>
<dbReference type="InterPro" id="IPR036388">
    <property type="entry name" value="WH-like_DNA-bd_sf"/>
</dbReference>
<evidence type="ECO:0000259" key="5">
    <source>
        <dbReference type="PROSITE" id="PS50931"/>
    </source>
</evidence>
<organism evidence="6 7">
    <name type="scientific">Pseudoxanthomonas gei</name>
    <dbReference type="NCBI Taxonomy" id="1383030"/>
    <lineage>
        <taxon>Bacteria</taxon>
        <taxon>Pseudomonadati</taxon>
        <taxon>Pseudomonadota</taxon>
        <taxon>Gammaproteobacteria</taxon>
        <taxon>Lysobacterales</taxon>
        <taxon>Lysobacteraceae</taxon>
        <taxon>Pseudoxanthomonas</taxon>
    </lineage>
</organism>
<dbReference type="InterPro" id="IPR000847">
    <property type="entry name" value="LysR_HTH_N"/>
</dbReference>
<reference evidence="6 7" key="1">
    <citation type="submission" date="2018-07" db="EMBL/GenBank/DDBJ databases">
        <title>Whole genome Sequencing of Pseudoxanthomonas gei KCTC 32298 (T).</title>
        <authorList>
            <person name="Kumar S."/>
            <person name="Bansal K."/>
            <person name="Kaur A."/>
            <person name="Patil P."/>
            <person name="Sharma S."/>
            <person name="Patil P.B."/>
        </authorList>
    </citation>
    <scope>NUCLEOTIDE SEQUENCE [LARGE SCALE GENOMIC DNA]</scope>
    <source>
        <strain evidence="6 7">KCTC 32298</strain>
    </source>
</reference>
<dbReference type="RefSeq" id="WP_162350560.1">
    <property type="nucleotide sequence ID" value="NZ_QOVG01000010.1"/>
</dbReference>
<keyword evidence="2" id="KW-0805">Transcription regulation</keyword>
<evidence type="ECO:0000313" key="6">
    <source>
        <dbReference type="EMBL" id="NDK39896.1"/>
    </source>
</evidence>
<dbReference type="InterPro" id="IPR005119">
    <property type="entry name" value="LysR_subst-bd"/>
</dbReference>
<name>A0ABX0AK61_9GAMM</name>
<comment type="caution">
    <text evidence="6">The sequence shown here is derived from an EMBL/GenBank/DDBJ whole genome shotgun (WGS) entry which is preliminary data.</text>
</comment>